<evidence type="ECO:0000256" key="9">
    <source>
        <dbReference type="ARBA" id="ARBA00023136"/>
    </source>
</evidence>
<gene>
    <name evidence="11" type="ORF">TMES_19330</name>
</gene>
<name>A0A1Y2KVV5_9PROT</name>
<dbReference type="InterPro" id="IPR003439">
    <property type="entry name" value="ABC_transporter-like_ATP-bd"/>
</dbReference>
<sequence>MSENFIELRNVRKEFAGVVALNDLSLTIRKGEIHCLAGENGSGKSTLIKVMSGVYQPDGGEISIDGNKVEHLSPMASIEHGVQVIYQDFSLFGNLTVAENLAMNVQLREQRHILNWRRMREIAKEAVSRLGVELDLDTDVEKLSTAGKQLVAIARALMSDARLIIMDEPTTALTGKEIETLFRIVRDIQSRGIAILFVSHKMREMLEISDHITVIRNGEKVADGPTRDFDEALITRHMTGLDIISEPYVWDQAQYGSQPARVETQNLSFGSDLDNINLSVRPGEIVGVSGLLGSGRTELALALFGMMPGYSGSIAISGQETKLATPQDAIHAGIAYVPEDRLSEGLFLTQGIDRNILSTSYEKLAPGLLIDQKKAEDWVDTMIRDMQIATPTGKKLVKELSGGNQQRVVIARWLLTNAKFLILNGPTVGVDVGSKAEIHRIIRELAQKEGLAVLMISDDVPELVHNCNRIVLMHRGAFVEEMASAETSEDQISDKLKNLT</sequence>
<keyword evidence="8" id="KW-1278">Translocase</keyword>
<dbReference type="Pfam" id="PF00005">
    <property type="entry name" value="ABC_tran"/>
    <property type="match status" value="2"/>
</dbReference>
<dbReference type="InterPro" id="IPR003593">
    <property type="entry name" value="AAA+_ATPase"/>
</dbReference>
<feature type="domain" description="ABC transporter" evidence="10">
    <location>
        <begin position="6"/>
        <end position="242"/>
    </location>
</feature>
<dbReference type="InterPro" id="IPR017871">
    <property type="entry name" value="ABC_transporter-like_CS"/>
</dbReference>
<dbReference type="CDD" id="cd03216">
    <property type="entry name" value="ABC_Carb_Monos_I"/>
    <property type="match status" value="1"/>
</dbReference>
<dbReference type="InterPro" id="IPR027417">
    <property type="entry name" value="P-loop_NTPase"/>
</dbReference>
<dbReference type="PROSITE" id="PS50893">
    <property type="entry name" value="ABC_TRANSPORTER_2"/>
    <property type="match status" value="2"/>
</dbReference>
<dbReference type="STRING" id="1293891.TMES_19330"/>
<evidence type="ECO:0000313" key="11">
    <source>
        <dbReference type="EMBL" id="OSQ36025.1"/>
    </source>
</evidence>
<keyword evidence="7" id="KW-0067">ATP-binding</keyword>
<comment type="subcellular location">
    <subcellularLocation>
        <location evidence="1">Cell membrane</location>
        <topology evidence="1">Peripheral membrane protein</topology>
    </subcellularLocation>
</comment>
<keyword evidence="4" id="KW-0762">Sugar transport</keyword>
<proteinExistence type="predicted"/>
<dbReference type="FunFam" id="3.40.50.300:FF:000127">
    <property type="entry name" value="Ribose import ATP-binding protein RbsA"/>
    <property type="match status" value="1"/>
</dbReference>
<dbReference type="Proteomes" id="UP000193391">
    <property type="component" value="Unassembled WGS sequence"/>
</dbReference>
<dbReference type="Gene3D" id="3.40.50.300">
    <property type="entry name" value="P-loop containing nucleotide triphosphate hydrolases"/>
    <property type="match status" value="2"/>
</dbReference>
<keyword evidence="9" id="KW-0472">Membrane</keyword>
<dbReference type="GO" id="GO:0005524">
    <property type="term" value="F:ATP binding"/>
    <property type="evidence" value="ECO:0007669"/>
    <property type="project" value="UniProtKB-KW"/>
</dbReference>
<protein>
    <submittedName>
        <fullName evidence="11">Lipase</fullName>
    </submittedName>
</protein>
<keyword evidence="6" id="KW-0547">Nucleotide-binding</keyword>
<dbReference type="EMBL" id="JFKA01000013">
    <property type="protein sequence ID" value="OSQ36025.1"/>
    <property type="molecule type" value="Genomic_DNA"/>
</dbReference>
<evidence type="ECO:0000256" key="8">
    <source>
        <dbReference type="ARBA" id="ARBA00022967"/>
    </source>
</evidence>
<organism evidence="11 12">
    <name type="scientific">Thalassospira mesophila</name>
    <dbReference type="NCBI Taxonomy" id="1293891"/>
    <lineage>
        <taxon>Bacteria</taxon>
        <taxon>Pseudomonadati</taxon>
        <taxon>Pseudomonadota</taxon>
        <taxon>Alphaproteobacteria</taxon>
        <taxon>Rhodospirillales</taxon>
        <taxon>Thalassospiraceae</taxon>
        <taxon>Thalassospira</taxon>
    </lineage>
</organism>
<keyword evidence="2" id="KW-0813">Transport</keyword>
<dbReference type="SUPFAM" id="SSF52540">
    <property type="entry name" value="P-loop containing nucleoside triphosphate hydrolases"/>
    <property type="match status" value="2"/>
</dbReference>
<evidence type="ECO:0000259" key="10">
    <source>
        <dbReference type="PROSITE" id="PS50893"/>
    </source>
</evidence>
<evidence type="ECO:0000256" key="5">
    <source>
        <dbReference type="ARBA" id="ARBA00022737"/>
    </source>
</evidence>
<evidence type="ECO:0000256" key="3">
    <source>
        <dbReference type="ARBA" id="ARBA00022475"/>
    </source>
</evidence>
<keyword evidence="3" id="KW-1003">Cell membrane</keyword>
<dbReference type="GO" id="GO:0005886">
    <property type="term" value="C:plasma membrane"/>
    <property type="evidence" value="ECO:0007669"/>
    <property type="project" value="UniProtKB-SubCell"/>
</dbReference>
<dbReference type="SMART" id="SM00382">
    <property type="entry name" value="AAA"/>
    <property type="match status" value="2"/>
</dbReference>
<comment type="caution">
    <text evidence="11">The sequence shown here is derived from an EMBL/GenBank/DDBJ whole genome shotgun (WGS) entry which is preliminary data.</text>
</comment>
<feature type="domain" description="ABC transporter" evidence="10">
    <location>
        <begin position="257"/>
        <end position="500"/>
    </location>
</feature>
<keyword evidence="5" id="KW-0677">Repeat</keyword>
<dbReference type="CDD" id="cd03215">
    <property type="entry name" value="ABC_Carb_Monos_II"/>
    <property type="match status" value="1"/>
</dbReference>
<dbReference type="InterPro" id="IPR050107">
    <property type="entry name" value="ABC_carbohydrate_import_ATPase"/>
</dbReference>
<reference evidence="11 12" key="1">
    <citation type="submission" date="2014-03" db="EMBL/GenBank/DDBJ databases">
        <title>The draft genome sequence of Thalassospira mesophila JCM 18969.</title>
        <authorList>
            <person name="Lai Q."/>
            <person name="Shao Z."/>
        </authorList>
    </citation>
    <scope>NUCLEOTIDE SEQUENCE [LARGE SCALE GENOMIC DNA]</scope>
    <source>
        <strain evidence="11 12">JCM 18969</strain>
    </source>
</reference>
<dbReference type="RefSeq" id="WP_085585749.1">
    <property type="nucleotide sequence ID" value="NZ_JFKA01000013.1"/>
</dbReference>
<evidence type="ECO:0000256" key="6">
    <source>
        <dbReference type="ARBA" id="ARBA00022741"/>
    </source>
</evidence>
<dbReference type="PROSITE" id="PS00211">
    <property type="entry name" value="ABC_TRANSPORTER_1"/>
    <property type="match status" value="1"/>
</dbReference>
<evidence type="ECO:0000256" key="2">
    <source>
        <dbReference type="ARBA" id="ARBA00022448"/>
    </source>
</evidence>
<keyword evidence="12" id="KW-1185">Reference proteome</keyword>
<evidence type="ECO:0000256" key="4">
    <source>
        <dbReference type="ARBA" id="ARBA00022597"/>
    </source>
</evidence>
<evidence type="ECO:0000256" key="1">
    <source>
        <dbReference type="ARBA" id="ARBA00004202"/>
    </source>
</evidence>
<dbReference type="PANTHER" id="PTHR43790">
    <property type="entry name" value="CARBOHYDRATE TRANSPORT ATP-BINDING PROTEIN MG119-RELATED"/>
    <property type="match status" value="1"/>
</dbReference>
<dbReference type="PANTHER" id="PTHR43790:SF1">
    <property type="entry name" value="XYLOSE IMPORT ATP-BINDING PROTEIN XYLG"/>
    <property type="match status" value="1"/>
</dbReference>
<dbReference type="OrthoDB" id="7283113at2"/>
<evidence type="ECO:0000313" key="12">
    <source>
        <dbReference type="Proteomes" id="UP000193391"/>
    </source>
</evidence>
<accession>A0A1Y2KVV5</accession>
<dbReference type="AlphaFoldDB" id="A0A1Y2KVV5"/>
<dbReference type="GO" id="GO:0016887">
    <property type="term" value="F:ATP hydrolysis activity"/>
    <property type="evidence" value="ECO:0007669"/>
    <property type="project" value="InterPro"/>
</dbReference>
<evidence type="ECO:0000256" key="7">
    <source>
        <dbReference type="ARBA" id="ARBA00022840"/>
    </source>
</evidence>